<protein>
    <submittedName>
        <fullName evidence="3">Uncharacterized protein</fullName>
    </submittedName>
</protein>
<evidence type="ECO:0000256" key="1">
    <source>
        <dbReference type="SAM" id="Coils"/>
    </source>
</evidence>
<dbReference type="Proteomes" id="UP000051913">
    <property type="component" value="Unassembled WGS sequence"/>
</dbReference>
<organism evidence="3 4">
    <name type="scientific">Bradyrhizobium valentinum</name>
    <dbReference type="NCBI Taxonomy" id="1518501"/>
    <lineage>
        <taxon>Bacteria</taxon>
        <taxon>Pseudomonadati</taxon>
        <taxon>Pseudomonadota</taxon>
        <taxon>Alphaproteobacteria</taxon>
        <taxon>Hyphomicrobiales</taxon>
        <taxon>Nitrobacteraceae</taxon>
        <taxon>Bradyrhizobium</taxon>
    </lineage>
</organism>
<proteinExistence type="predicted"/>
<accession>A0A0R3L020</accession>
<feature type="coiled-coil region" evidence="1">
    <location>
        <begin position="28"/>
        <end position="55"/>
    </location>
</feature>
<reference evidence="3 4" key="1">
    <citation type="submission" date="2014-03" db="EMBL/GenBank/DDBJ databases">
        <title>Bradyrhizobium valentinum sp. nov., isolated from effective nodules of Lupinus mariae-josephae, a lupine endemic of basic-lime soils in Eastern Spain.</title>
        <authorList>
            <person name="Duran D."/>
            <person name="Rey L."/>
            <person name="Navarro A."/>
            <person name="Busquets A."/>
            <person name="Imperial J."/>
            <person name="Ruiz-Argueso T."/>
        </authorList>
    </citation>
    <scope>NUCLEOTIDE SEQUENCE [LARGE SCALE GENOMIC DNA]</scope>
    <source>
        <strain evidence="3 4">LmjM3</strain>
    </source>
</reference>
<dbReference type="RefSeq" id="WP_057853896.1">
    <property type="nucleotide sequence ID" value="NZ_LLXX01000173.1"/>
</dbReference>
<keyword evidence="4" id="KW-1185">Reference proteome</keyword>
<feature type="compositionally biased region" description="Basic and acidic residues" evidence="2">
    <location>
        <begin position="103"/>
        <end position="124"/>
    </location>
</feature>
<evidence type="ECO:0000256" key="2">
    <source>
        <dbReference type="SAM" id="MobiDB-lite"/>
    </source>
</evidence>
<dbReference type="AlphaFoldDB" id="A0A0R3L020"/>
<feature type="region of interest" description="Disordered" evidence="2">
    <location>
        <begin position="90"/>
        <end position="131"/>
    </location>
</feature>
<dbReference type="EMBL" id="LLXX01000173">
    <property type="protein sequence ID" value="KRQ99244.1"/>
    <property type="molecule type" value="Genomic_DNA"/>
</dbReference>
<sequence>MNLTNEISALESQVQMLLAENESFRHTLSVMEFEREQLTRRCSTLQRERDNYMRRAEQIKILLDQTGANLVTGLHKYHAAERELAERDAIRLDELPAPSAPPADERGRYRGLDPIDYGEAKDGALEPQPHA</sequence>
<evidence type="ECO:0000313" key="4">
    <source>
        <dbReference type="Proteomes" id="UP000051913"/>
    </source>
</evidence>
<keyword evidence="1" id="KW-0175">Coiled coil</keyword>
<comment type="caution">
    <text evidence="3">The sequence shown here is derived from an EMBL/GenBank/DDBJ whole genome shotgun (WGS) entry which is preliminary data.</text>
</comment>
<gene>
    <name evidence="3" type="ORF">CP49_11645</name>
</gene>
<name>A0A0R3L020_9BRAD</name>
<evidence type="ECO:0000313" key="3">
    <source>
        <dbReference type="EMBL" id="KRQ99244.1"/>
    </source>
</evidence>